<feature type="binding site" evidence="9">
    <location>
        <position position="222"/>
    </location>
    <ligand>
        <name>IMP</name>
        <dbReference type="ChEBI" id="CHEBI:58053"/>
    </ligand>
</feature>
<protein>
    <recommendedName>
        <fullName evidence="9 11">Adenylosuccinate synthetase</fullName>
        <shortName evidence="9">AMPSase</shortName>
        <shortName evidence="9">AdSS</shortName>
        <ecNumber evidence="9 11">6.3.4.4</ecNumber>
    </recommendedName>
    <alternativeName>
        <fullName evidence="9">IMP--aspartate ligase</fullName>
    </alternativeName>
</protein>
<evidence type="ECO:0000256" key="11">
    <source>
        <dbReference type="RuleBase" id="RU000520"/>
    </source>
</evidence>
<dbReference type="EMBL" id="JAZHXJ010000172">
    <property type="protein sequence ID" value="KAL1870553.1"/>
    <property type="molecule type" value="Genomic_DNA"/>
</dbReference>
<feature type="binding site" evidence="9">
    <location>
        <begin position="39"/>
        <end position="42"/>
    </location>
    <ligand>
        <name>IMP</name>
        <dbReference type="ChEBI" id="CHEBI:58053"/>
    </ligand>
</feature>
<dbReference type="HAMAP" id="MF_00011">
    <property type="entry name" value="Adenylosucc_synth"/>
    <property type="match status" value="1"/>
</dbReference>
<comment type="similarity">
    <text evidence="9 11">Belongs to the adenylosuccinate synthetase family.</text>
</comment>
<sequence length="431" mass="47611">MATLILGAQWGDEGKGKLTDHLLSTDAFDICARAAGGHNAGHSIRTGGQSYSFHLLPSGLLNPKTDNLIGSGVVFNVEAFFKELGELEAKGVPRVHERIHVSSRCHINFSLFAAVDGLSEVELGANQIGTTKRGIGPSYSTKAAREGLRLSDMYNDSFEQKLRLLADSYRKRYGDLLQYSVEDEIERFKEYKERLRPYLVDAVEYMRVAQEQKRSILVEGSQALMLDIDYGTYPFVTSSNTGLGGCIQGLSLSPFAVKDIIGVVKAYTTRVGSGPLPTEQKGDPDSESGKIGTALQEIGGEIGVSTGRRRRCGWLDLVVLRYSTSVNHYTCLNLTKLDVLDTFPTIRIATAYITPDGEKLTSFPADLSLLEKCTVEYIDFEGWQTSTRSIRNWSDLPVQAQKYIELIESYVGVKVTYVGTGQDREDMILRT</sequence>
<feature type="binding site" evidence="9">
    <location>
        <position position="145"/>
    </location>
    <ligand>
        <name>IMP</name>
        <dbReference type="ChEBI" id="CHEBI:58053"/>
        <note>ligand shared between dimeric partners</note>
    </ligand>
</feature>
<keyword evidence="13" id="KW-1185">Reference proteome</keyword>
<dbReference type="CDD" id="cd03108">
    <property type="entry name" value="AdSS"/>
    <property type="match status" value="1"/>
</dbReference>
<comment type="catalytic activity">
    <reaction evidence="9 11">
        <text>IMP + L-aspartate + GTP = N(6)-(1,2-dicarboxyethyl)-AMP + GDP + phosphate + 2 H(+)</text>
        <dbReference type="Rhea" id="RHEA:15753"/>
        <dbReference type="ChEBI" id="CHEBI:15378"/>
        <dbReference type="ChEBI" id="CHEBI:29991"/>
        <dbReference type="ChEBI" id="CHEBI:37565"/>
        <dbReference type="ChEBI" id="CHEBI:43474"/>
        <dbReference type="ChEBI" id="CHEBI:57567"/>
        <dbReference type="ChEBI" id="CHEBI:58053"/>
        <dbReference type="ChEBI" id="CHEBI:58189"/>
        <dbReference type="EC" id="6.3.4.4"/>
    </reaction>
</comment>
<accession>A0ABR3X4D6</accession>
<dbReference type="Proteomes" id="UP001586593">
    <property type="component" value="Unassembled WGS sequence"/>
</dbReference>
<keyword evidence="3 9" id="KW-0436">Ligase</keyword>
<reference evidence="12 13" key="1">
    <citation type="journal article" date="2024" name="Commun. Biol.">
        <title>Comparative genomic analysis of thermophilic fungi reveals convergent evolutionary adaptations and gene losses.</title>
        <authorList>
            <person name="Steindorff A.S."/>
            <person name="Aguilar-Pontes M.V."/>
            <person name="Robinson A.J."/>
            <person name="Andreopoulos B."/>
            <person name="LaButti K."/>
            <person name="Kuo A."/>
            <person name="Mondo S."/>
            <person name="Riley R."/>
            <person name="Otillar R."/>
            <person name="Haridas S."/>
            <person name="Lipzen A."/>
            <person name="Grimwood J."/>
            <person name="Schmutz J."/>
            <person name="Clum A."/>
            <person name="Reid I.D."/>
            <person name="Moisan M.C."/>
            <person name="Butler G."/>
            <person name="Nguyen T.T.M."/>
            <person name="Dewar K."/>
            <person name="Conant G."/>
            <person name="Drula E."/>
            <person name="Henrissat B."/>
            <person name="Hansel C."/>
            <person name="Singer S."/>
            <person name="Hutchinson M.I."/>
            <person name="de Vries R.P."/>
            <person name="Natvig D.O."/>
            <person name="Powell A.J."/>
            <person name="Tsang A."/>
            <person name="Grigoriev I.V."/>
        </authorList>
    </citation>
    <scope>NUCLEOTIDE SEQUENCE [LARGE SCALE GENOMIC DNA]</scope>
    <source>
        <strain evidence="12 13">ATCC 24622</strain>
    </source>
</reference>
<comment type="function">
    <text evidence="9">Plays an important role in the de novo pathway and in the salvage pathway of purine nucleotide biosynthesis. Catalyzes the first commited step in the biosynthesis of AMP from IMP.</text>
</comment>
<evidence type="ECO:0000256" key="10">
    <source>
        <dbReference type="PROSITE-ProRule" id="PRU10134"/>
    </source>
</evidence>
<keyword evidence="9" id="KW-0963">Cytoplasm</keyword>
<feature type="binding site" evidence="9">
    <location>
        <begin position="41"/>
        <end position="43"/>
    </location>
    <ligand>
        <name>GTP</name>
        <dbReference type="ChEBI" id="CHEBI:37565"/>
    </ligand>
</feature>
<evidence type="ECO:0000256" key="9">
    <source>
        <dbReference type="HAMAP-Rule" id="MF_03125"/>
    </source>
</evidence>
<comment type="cofactor">
    <cofactor evidence="9">
        <name>Mg(2+)</name>
        <dbReference type="ChEBI" id="CHEBI:18420"/>
    </cofactor>
    <text evidence="9">Binds 1 Mg(2+) ion per subunit.</text>
</comment>
<feature type="binding site" evidence="9">
    <location>
        <begin position="11"/>
        <end position="17"/>
    </location>
    <ligand>
        <name>GTP</name>
        <dbReference type="ChEBI" id="CHEBI:37565"/>
    </ligand>
</feature>
<comment type="pathway">
    <text evidence="9 11">Purine metabolism; AMP biosynthesis via de novo pathway; AMP from IMP: step 1/2.</text>
</comment>
<dbReference type="InterPro" id="IPR001114">
    <property type="entry name" value="Adenylosuccinate_synthetase"/>
</dbReference>
<dbReference type="InterPro" id="IPR042109">
    <property type="entry name" value="Adenylosuccinate_synth_dom1"/>
</dbReference>
<evidence type="ECO:0000256" key="6">
    <source>
        <dbReference type="ARBA" id="ARBA00022755"/>
    </source>
</evidence>
<feature type="binding site" evidence="9">
    <location>
        <position position="41"/>
    </location>
    <ligand>
        <name>Mg(2+)</name>
        <dbReference type="ChEBI" id="CHEBI:18420"/>
    </ligand>
</feature>
<evidence type="ECO:0000256" key="7">
    <source>
        <dbReference type="ARBA" id="ARBA00022842"/>
    </source>
</evidence>
<keyword evidence="6 9" id="KW-0658">Purine biosynthesis</keyword>
<evidence type="ECO:0000256" key="8">
    <source>
        <dbReference type="ARBA" id="ARBA00023134"/>
    </source>
</evidence>
<dbReference type="InterPro" id="IPR042110">
    <property type="entry name" value="Adenylosuccinate_synth_dom2"/>
</dbReference>
<dbReference type="Gene3D" id="3.40.440.10">
    <property type="entry name" value="Adenylosuccinate Synthetase, subunit A, domain 1"/>
    <property type="match status" value="1"/>
</dbReference>
<dbReference type="NCBIfam" id="NF002223">
    <property type="entry name" value="PRK01117.1"/>
    <property type="match status" value="1"/>
</dbReference>
<keyword evidence="4 9" id="KW-0479">Metal-binding</keyword>
<feature type="binding site" evidence="9">
    <location>
        <begin position="336"/>
        <end position="338"/>
    </location>
    <ligand>
        <name>GTP</name>
        <dbReference type="ChEBI" id="CHEBI:37565"/>
    </ligand>
</feature>
<feature type="binding site" evidence="9">
    <location>
        <position position="131"/>
    </location>
    <ligand>
        <name>IMP</name>
        <dbReference type="ChEBI" id="CHEBI:58053"/>
    </ligand>
</feature>
<dbReference type="SMART" id="SM00788">
    <property type="entry name" value="Adenylsucc_synt"/>
    <property type="match status" value="1"/>
</dbReference>
<evidence type="ECO:0000256" key="4">
    <source>
        <dbReference type="ARBA" id="ARBA00022723"/>
    </source>
</evidence>
<comment type="subunit">
    <text evidence="2 9">Homodimer.</text>
</comment>
<comment type="function">
    <text evidence="11">Plays an important role in the de novo pathway of purine nucleotide biosynthesis.</text>
</comment>
<feature type="active site" description="Proton acceptor" evidence="9">
    <location>
        <position position="12"/>
    </location>
</feature>
<evidence type="ECO:0000313" key="12">
    <source>
        <dbReference type="EMBL" id="KAL1870553.1"/>
    </source>
</evidence>
<keyword evidence="8 9" id="KW-0342">GTP-binding</keyword>
<keyword evidence="7 9" id="KW-0460">Magnesium</keyword>
<feature type="binding site" evidence="9">
    <location>
        <begin position="419"/>
        <end position="421"/>
    </location>
    <ligand>
        <name>GTP</name>
        <dbReference type="ChEBI" id="CHEBI:37565"/>
    </ligand>
</feature>
<comment type="subcellular location">
    <subcellularLocation>
        <location evidence="9">Cytoplasm</location>
    </subcellularLocation>
</comment>
<name>A0ABR3X4D6_9PEZI</name>
<evidence type="ECO:0000256" key="2">
    <source>
        <dbReference type="ARBA" id="ARBA00011738"/>
    </source>
</evidence>
<evidence type="ECO:0000313" key="13">
    <source>
        <dbReference type="Proteomes" id="UP001586593"/>
    </source>
</evidence>
<proteinExistence type="inferred from homology"/>
<feature type="binding site" evidence="9">
    <location>
        <position position="310"/>
    </location>
    <ligand>
        <name>GTP</name>
        <dbReference type="ChEBI" id="CHEBI:37565"/>
    </ligand>
</feature>
<feature type="binding site" evidence="9">
    <location>
        <begin position="12"/>
        <end position="15"/>
    </location>
    <ligand>
        <name>IMP</name>
        <dbReference type="ChEBI" id="CHEBI:58053"/>
    </ligand>
</feature>
<dbReference type="NCBIfam" id="TIGR00184">
    <property type="entry name" value="purA"/>
    <property type="match status" value="1"/>
</dbReference>
<dbReference type="Gene3D" id="3.90.170.10">
    <property type="entry name" value="Adenylosuccinate Synthetase, subunit A, domain 3"/>
    <property type="match status" value="1"/>
</dbReference>
<evidence type="ECO:0000256" key="3">
    <source>
        <dbReference type="ARBA" id="ARBA00022598"/>
    </source>
</evidence>
<dbReference type="EC" id="6.3.4.4" evidence="9 11"/>
<comment type="caution">
    <text evidence="12">The sequence shown here is derived from an EMBL/GenBank/DDBJ whole genome shotgun (WGS) entry which is preliminary data.</text>
</comment>
<dbReference type="PANTHER" id="PTHR11846:SF0">
    <property type="entry name" value="ADENYLOSUCCINATE SYNTHETASE"/>
    <property type="match status" value="1"/>
</dbReference>
<dbReference type="InterPro" id="IPR033128">
    <property type="entry name" value="Adenylosuccin_syn_Lys_AS"/>
</dbReference>
<dbReference type="PANTHER" id="PTHR11846">
    <property type="entry name" value="ADENYLOSUCCINATE SYNTHETASE"/>
    <property type="match status" value="1"/>
</dbReference>
<evidence type="ECO:0000256" key="1">
    <source>
        <dbReference type="ARBA" id="ARBA00003779"/>
    </source>
</evidence>
<dbReference type="SUPFAM" id="SSF52540">
    <property type="entry name" value="P-loop containing nucleoside triphosphate hydrolases"/>
    <property type="match status" value="1"/>
</dbReference>
<comment type="function">
    <text evidence="1">Plays an important role in the de novo pathway and in the salvage pathway of purine nucleotide biosynthesis. Catalyzes the first committed step in the biosynthesis of AMP from IMP.</text>
</comment>
<organism evidence="12 13">
    <name type="scientific">Phialemonium thermophilum</name>
    <dbReference type="NCBI Taxonomy" id="223376"/>
    <lineage>
        <taxon>Eukaryota</taxon>
        <taxon>Fungi</taxon>
        <taxon>Dikarya</taxon>
        <taxon>Ascomycota</taxon>
        <taxon>Pezizomycotina</taxon>
        <taxon>Sordariomycetes</taxon>
        <taxon>Sordariomycetidae</taxon>
        <taxon>Cephalothecales</taxon>
        <taxon>Cephalothecaceae</taxon>
        <taxon>Phialemonium</taxon>
    </lineage>
</organism>
<feature type="binding site" evidence="9">
    <location>
        <begin position="304"/>
        <end position="310"/>
    </location>
    <ligand>
        <name>substrate</name>
    </ligand>
</feature>
<feature type="active site" evidence="10">
    <location>
        <position position="142"/>
    </location>
</feature>
<dbReference type="PROSITE" id="PS01266">
    <property type="entry name" value="ADENYLOSUCCIN_SYN_1"/>
    <property type="match status" value="1"/>
</dbReference>
<dbReference type="PROSITE" id="PS00513">
    <property type="entry name" value="ADENYLOSUCCIN_SYN_2"/>
    <property type="match status" value="1"/>
</dbReference>
<keyword evidence="5 9" id="KW-0547">Nucleotide-binding</keyword>
<feature type="binding site" evidence="9">
    <location>
        <position position="308"/>
    </location>
    <ligand>
        <name>IMP</name>
        <dbReference type="ChEBI" id="CHEBI:58053"/>
    </ligand>
</feature>
<gene>
    <name evidence="12" type="ORF">VTK73DRAFT_2561</name>
</gene>
<dbReference type="InterPro" id="IPR027417">
    <property type="entry name" value="P-loop_NTPase"/>
</dbReference>
<feature type="binding site" evidence="9">
    <location>
        <position position="12"/>
    </location>
    <ligand>
        <name>Mg(2+)</name>
        <dbReference type="ChEBI" id="CHEBI:18420"/>
    </ligand>
</feature>
<dbReference type="InterPro" id="IPR018220">
    <property type="entry name" value="Adenylosuccin_syn_GTP-bd"/>
</dbReference>
<dbReference type="Pfam" id="PF00709">
    <property type="entry name" value="Adenylsucc_synt"/>
    <property type="match status" value="1"/>
</dbReference>
<evidence type="ECO:0000256" key="5">
    <source>
        <dbReference type="ARBA" id="ARBA00022741"/>
    </source>
</evidence>
<dbReference type="InterPro" id="IPR042111">
    <property type="entry name" value="Adenylosuccinate_synth_dom3"/>
</dbReference>
<feature type="binding site" evidence="9">
    <location>
        <position position="237"/>
    </location>
    <ligand>
        <name>IMP</name>
        <dbReference type="ChEBI" id="CHEBI:58053"/>
    </ligand>
</feature>
<dbReference type="Gene3D" id="1.10.300.10">
    <property type="entry name" value="Adenylosuccinate Synthetase, subunit A, domain 2"/>
    <property type="match status" value="1"/>
</dbReference>
<feature type="active site" description="Proton donor" evidence="9">
    <location>
        <position position="42"/>
    </location>
</feature>